<dbReference type="EMBL" id="CP048914">
    <property type="protein sequence ID" value="QMS85024.1"/>
    <property type="molecule type" value="Genomic_DNA"/>
</dbReference>
<dbReference type="CDD" id="cd03064">
    <property type="entry name" value="TRX_Fd_NuoE"/>
    <property type="match status" value="1"/>
</dbReference>
<dbReference type="PANTHER" id="PTHR43342">
    <property type="entry name" value="NADH-QUINONE OXIDOREDUCTASE, E SUBUNIT"/>
    <property type="match status" value="1"/>
</dbReference>
<feature type="binding site" evidence="7">
    <location>
        <position position="85"/>
    </location>
    <ligand>
        <name>[2Fe-2S] cluster</name>
        <dbReference type="ChEBI" id="CHEBI:190135"/>
    </ligand>
</feature>
<evidence type="ECO:0000256" key="5">
    <source>
        <dbReference type="ARBA" id="ARBA00023014"/>
    </source>
</evidence>
<evidence type="ECO:0000313" key="9">
    <source>
        <dbReference type="Proteomes" id="UP000514720"/>
    </source>
</evidence>
<protein>
    <submittedName>
        <fullName evidence="8">NAD(P)H-dependent oxidoreductase subunit E</fullName>
    </submittedName>
</protein>
<keyword evidence="2 7" id="KW-0001">2Fe-2S</keyword>
<accession>A0A7L7KSV5</accession>
<dbReference type="Pfam" id="PF01257">
    <property type="entry name" value="2Fe-2S_thioredx"/>
    <property type="match status" value="1"/>
</dbReference>
<dbReference type="PIRSF" id="PIRSF000216">
    <property type="entry name" value="NADH_DH_24kDa"/>
    <property type="match status" value="1"/>
</dbReference>
<dbReference type="GO" id="GO:0046872">
    <property type="term" value="F:metal ion binding"/>
    <property type="evidence" value="ECO:0007669"/>
    <property type="project" value="UniProtKB-KW"/>
</dbReference>
<organism evidence="8 9">
    <name type="scientific">Candidatus Xianfuyuplasma coldseepsis</name>
    <dbReference type="NCBI Taxonomy" id="2782163"/>
    <lineage>
        <taxon>Bacteria</taxon>
        <taxon>Bacillati</taxon>
        <taxon>Mycoplasmatota</taxon>
        <taxon>Mollicutes</taxon>
        <taxon>Candidatus Izemoplasmatales</taxon>
        <taxon>Candidatus Izemoplasmataceae</taxon>
        <taxon>Candidatus Xianfuyuplasma</taxon>
    </lineage>
</organism>
<evidence type="ECO:0000256" key="2">
    <source>
        <dbReference type="ARBA" id="ARBA00022714"/>
    </source>
</evidence>
<dbReference type="Gene3D" id="1.10.10.1590">
    <property type="entry name" value="NADH-quinone oxidoreductase subunit E"/>
    <property type="match status" value="1"/>
</dbReference>
<feature type="binding site" evidence="7">
    <location>
        <position position="126"/>
    </location>
    <ligand>
        <name>[2Fe-2S] cluster</name>
        <dbReference type="ChEBI" id="CHEBI:190135"/>
    </ligand>
</feature>
<dbReference type="AlphaFoldDB" id="A0A7L7KSV5"/>
<gene>
    <name evidence="8" type="ORF">G4Z02_04395</name>
</gene>
<dbReference type="Gene3D" id="3.40.30.10">
    <property type="entry name" value="Glutaredoxin"/>
    <property type="match status" value="1"/>
</dbReference>
<evidence type="ECO:0000256" key="6">
    <source>
        <dbReference type="ARBA" id="ARBA00034078"/>
    </source>
</evidence>
<dbReference type="InterPro" id="IPR042128">
    <property type="entry name" value="NuoE_dom"/>
</dbReference>
<evidence type="ECO:0000313" key="8">
    <source>
        <dbReference type="EMBL" id="QMS85024.1"/>
    </source>
</evidence>
<dbReference type="InterPro" id="IPR036249">
    <property type="entry name" value="Thioredoxin-like_sf"/>
</dbReference>
<dbReference type="GO" id="GO:0016491">
    <property type="term" value="F:oxidoreductase activity"/>
    <property type="evidence" value="ECO:0007669"/>
    <property type="project" value="InterPro"/>
</dbReference>
<dbReference type="InterPro" id="IPR041921">
    <property type="entry name" value="NuoE_N"/>
</dbReference>
<comment type="cofactor">
    <cofactor evidence="6">
        <name>[2Fe-2S] cluster</name>
        <dbReference type="ChEBI" id="CHEBI:190135"/>
    </cofactor>
</comment>
<name>A0A7L7KSV5_9MOLU</name>
<sequence length="161" mass="17906">MGKKFEISEEQRKELLKEIKHHKKNPGPLMPILHEAQRIFSCIPLEVQKIVSEETGVPVAEINGVVTFYSSFTLHPKGDHIVGVCLGTPCYVRGAQTILDFVKTELGVDVGGTTEDGYYTLEAIRCIGTCGMAPVMAFDEDVYGEMSVTKARRLIKEYRGK</sequence>
<dbReference type="InterPro" id="IPR002023">
    <property type="entry name" value="NuoE-like"/>
</dbReference>
<reference evidence="8 9" key="1">
    <citation type="submission" date="2020-02" db="EMBL/GenBank/DDBJ databases">
        <authorList>
            <person name="Zheng R.K."/>
            <person name="Sun C.M."/>
        </authorList>
    </citation>
    <scope>NUCLEOTIDE SEQUENCE [LARGE SCALE GENOMIC DNA]</scope>
    <source>
        <strain evidence="9">zrk13</strain>
    </source>
</reference>
<keyword evidence="9" id="KW-1185">Reference proteome</keyword>
<dbReference type="GO" id="GO:0051537">
    <property type="term" value="F:2 iron, 2 sulfur cluster binding"/>
    <property type="evidence" value="ECO:0007669"/>
    <property type="project" value="UniProtKB-KW"/>
</dbReference>
<dbReference type="Proteomes" id="UP000514720">
    <property type="component" value="Chromosome"/>
</dbReference>
<evidence type="ECO:0000256" key="1">
    <source>
        <dbReference type="ARBA" id="ARBA00010643"/>
    </source>
</evidence>
<feature type="binding site" evidence="7">
    <location>
        <position position="130"/>
    </location>
    <ligand>
        <name>[2Fe-2S] cluster</name>
        <dbReference type="ChEBI" id="CHEBI:190135"/>
    </ligand>
</feature>
<comment type="similarity">
    <text evidence="1">Belongs to the complex I 24 kDa subunit family.</text>
</comment>
<dbReference type="PANTHER" id="PTHR43342:SF2">
    <property type="entry name" value="POTENTIAL NAD-REDUCING HYDROGENASE SUBUNIT"/>
    <property type="match status" value="1"/>
</dbReference>
<dbReference type="KEGG" id="xcl:G4Z02_04395"/>
<keyword evidence="4 7" id="KW-0408">Iron</keyword>
<dbReference type="RefSeq" id="WP_258878650.1">
    <property type="nucleotide sequence ID" value="NZ_CP048914.1"/>
</dbReference>
<dbReference type="InterPro" id="IPR028431">
    <property type="entry name" value="NADP_DH_HndA-like"/>
</dbReference>
<evidence type="ECO:0000256" key="3">
    <source>
        <dbReference type="ARBA" id="ARBA00022723"/>
    </source>
</evidence>
<comment type="cofactor">
    <cofactor evidence="7">
        <name>[2Fe-2S] cluster</name>
        <dbReference type="ChEBI" id="CHEBI:190135"/>
    </cofactor>
    <text evidence="7">Binds 1 [2Fe-2S] cluster.</text>
</comment>
<dbReference type="SUPFAM" id="SSF52833">
    <property type="entry name" value="Thioredoxin-like"/>
    <property type="match status" value="1"/>
</dbReference>
<feature type="binding site" evidence="7">
    <location>
        <position position="90"/>
    </location>
    <ligand>
        <name>[2Fe-2S] cluster</name>
        <dbReference type="ChEBI" id="CHEBI:190135"/>
    </ligand>
</feature>
<keyword evidence="5 7" id="KW-0411">Iron-sulfur</keyword>
<evidence type="ECO:0000256" key="7">
    <source>
        <dbReference type="PIRSR" id="PIRSR000216-1"/>
    </source>
</evidence>
<keyword evidence="3 7" id="KW-0479">Metal-binding</keyword>
<evidence type="ECO:0000256" key="4">
    <source>
        <dbReference type="ARBA" id="ARBA00023004"/>
    </source>
</evidence>
<proteinExistence type="inferred from homology"/>